<keyword evidence="2" id="KW-1185">Reference proteome</keyword>
<dbReference type="SUPFAM" id="SSF52540">
    <property type="entry name" value="P-loop containing nucleoside triphosphate hydrolases"/>
    <property type="match status" value="1"/>
</dbReference>
<dbReference type="PANTHER" id="PTHR23274">
    <property type="entry name" value="DNA HELICASE-RELATED"/>
    <property type="match status" value="1"/>
</dbReference>
<sequence>MIRKRVFLPRIPFIPIKNEKHIFPFKQTQFPLRLSFGMTINKAQGQTLDYVGIYLPETIFSHGQLYVVLSRAKTSNSIKILVRPTLADKSDYDCTKNIIYHELLTSINSY</sequence>
<name>A0ABY9BJJ1_VITVI</name>
<reference evidence="1 2" key="1">
    <citation type="journal article" date="2023" name="Hortic Res">
        <title>The complete reference genome for grapevine (Vitis vinifera L.) genetics and breeding.</title>
        <authorList>
            <person name="Shi X."/>
            <person name="Cao S."/>
            <person name="Wang X."/>
            <person name="Huang S."/>
            <person name="Wang Y."/>
            <person name="Liu Z."/>
            <person name="Liu W."/>
            <person name="Leng X."/>
            <person name="Peng Y."/>
            <person name="Wang N."/>
            <person name="Wang Y."/>
            <person name="Ma Z."/>
            <person name="Xu X."/>
            <person name="Zhang F."/>
            <person name="Xue H."/>
            <person name="Zhong H."/>
            <person name="Wang Y."/>
            <person name="Zhang K."/>
            <person name="Velt A."/>
            <person name="Avia K."/>
            <person name="Holtgrawe D."/>
            <person name="Grimplet J."/>
            <person name="Matus J.T."/>
            <person name="Ware D."/>
            <person name="Wu X."/>
            <person name="Wang H."/>
            <person name="Liu C."/>
            <person name="Fang Y."/>
            <person name="Rustenholz C."/>
            <person name="Cheng Z."/>
            <person name="Xiao H."/>
            <person name="Zhou Y."/>
        </authorList>
    </citation>
    <scope>NUCLEOTIDE SEQUENCE [LARGE SCALE GENOMIC DNA]</scope>
    <source>
        <strain evidence="2">cv. Pinot noir / PN40024</strain>
        <tissue evidence="1">Leaf</tissue>
    </source>
</reference>
<dbReference type="CDD" id="cd18809">
    <property type="entry name" value="SF1_C_RecD"/>
    <property type="match status" value="1"/>
</dbReference>
<evidence type="ECO:0000313" key="1">
    <source>
        <dbReference type="EMBL" id="WJZ82837.1"/>
    </source>
</evidence>
<dbReference type="PANTHER" id="PTHR23274:SF51">
    <property type="entry name" value="OS03G0423850 PROTEIN"/>
    <property type="match status" value="1"/>
</dbReference>
<evidence type="ECO:0008006" key="3">
    <source>
        <dbReference type="Google" id="ProtNLM"/>
    </source>
</evidence>
<dbReference type="EMBL" id="CP126649">
    <property type="protein sequence ID" value="WJZ82837.1"/>
    <property type="molecule type" value="Genomic_DNA"/>
</dbReference>
<proteinExistence type="predicted"/>
<dbReference type="Proteomes" id="UP001227230">
    <property type="component" value="Chromosome 2"/>
</dbReference>
<dbReference type="Gene3D" id="3.40.50.300">
    <property type="entry name" value="P-loop containing nucleotide triphosphate hydrolases"/>
    <property type="match status" value="1"/>
</dbReference>
<dbReference type="InterPro" id="IPR027417">
    <property type="entry name" value="P-loop_NTPase"/>
</dbReference>
<accession>A0ABY9BJJ1</accession>
<protein>
    <recommendedName>
        <fullName evidence="3">ATP-dependent DNA helicase PIF1</fullName>
    </recommendedName>
</protein>
<gene>
    <name evidence="1" type="ORF">VitviT2T_002562</name>
</gene>
<organism evidence="1 2">
    <name type="scientific">Vitis vinifera</name>
    <name type="common">Grape</name>
    <dbReference type="NCBI Taxonomy" id="29760"/>
    <lineage>
        <taxon>Eukaryota</taxon>
        <taxon>Viridiplantae</taxon>
        <taxon>Streptophyta</taxon>
        <taxon>Embryophyta</taxon>
        <taxon>Tracheophyta</taxon>
        <taxon>Spermatophyta</taxon>
        <taxon>Magnoliopsida</taxon>
        <taxon>eudicotyledons</taxon>
        <taxon>Gunneridae</taxon>
        <taxon>Pentapetalae</taxon>
        <taxon>rosids</taxon>
        <taxon>Vitales</taxon>
        <taxon>Vitaceae</taxon>
        <taxon>Viteae</taxon>
        <taxon>Vitis</taxon>
    </lineage>
</organism>
<evidence type="ECO:0000313" key="2">
    <source>
        <dbReference type="Proteomes" id="UP001227230"/>
    </source>
</evidence>